<evidence type="ECO:0000313" key="3">
    <source>
        <dbReference type="Proteomes" id="UP001158576"/>
    </source>
</evidence>
<keyword evidence="1" id="KW-1133">Transmembrane helix</keyword>
<evidence type="ECO:0000313" key="2">
    <source>
        <dbReference type="EMBL" id="CAG5108038.1"/>
    </source>
</evidence>
<organism evidence="2 3">
    <name type="scientific">Oikopleura dioica</name>
    <name type="common">Tunicate</name>
    <dbReference type="NCBI Taxonomy" id="34765"/>
    <lineage>
        <taxon>Eukaryota</taxon>
        <taxon>Metazoa</taxon>
        <taxon>Chordata</taxon>
        <taxon>Tunicata</taxon>
        <taxon>Appendicularia</taxon>
        <taxon>Copelata</taxon>
        <taxon>Oikopleuridae</taxon>
        <taxon>Oikopleura</taxon>
    </lineage>
</organism>
<keyword evidence="3" id="KW-1185">Reference proteome</keyword>
<evidence type="ECO:0000256" key="1">
    <source>
        <dbReference type="SAM" id="Phobius"/>
    </source>
</evidence>
<protein>
    <submittedName>
        <fullName evidence="2">Oidioi.mRNA.OKI2018_I69.chr1.g3607.t1.cds</fullName>
    </submittedName>
</protein>
<dbReference type="Proteomes" id="UP001158576">
    <property type="component" value="Chromosome 1"/>
</dbReference>
<accession>A0ABN7T162</accession>
<dbReference type="EMBL" id="OU015566">
    <property type="protein sequence ID" value="CAG5108038.1"/>
    <property type="molecule type" value="Genomic_DNA"/>
</dbReference>
<reference evidence="2 3" key="1">
    <citation type="submission" date="2021-04" db="EMBL/GenBank/DDBJ databases">
        <authorList>
            <person name="Bliznina A."/>
        </authorList>
    </citation>
    <scope>NUCLEOTIDE SEQUENCE [LARGE SCALE GENOMIC DNA]</scope>
</reference>
<sequence length="89" mass="9747">MSAAEVSGTEAKNCDKGQPVVVNVQQVMNVQQPVRACNQVQQPASFQEATCAQKVNTIFVLIFFLLVGSFILFGFVKFFRDVVMADASD</sequence>
<gene>
    <name evidence="2" type="ORF">OKIOD_LOCUS12372</name>
</gene>
<proteinExistence type="predicted"/>
<name>A0ABN7T162_OIKDI</name>
<feature type="transmembrane region" description="Helical" evidence="1">
    <location>
        <begin position="58"/>
        <end position="79"/>
    </location>
</feature>
<keyword evidence="1" id="KW-0812">Transmembrane</keyword>
<keyword evidence="1" id="KW-0472">Membrane</keyword>